<protein>
    <submittedName>
        <fullName evidence="2">Uncharacterized protein</fullName>
    </submittedName>
</protein>
<reference evidence="2" key="1">
    <citation type="submission" date="2014-09" db="EMBL/GenBank/DDBJ databases">
        <authorList>
            <person name="Magalhaes I.L.F."/>
            <person name="Oliveira U."/>
            <person name="Santos F.R."/>
            <person name="Vidigal T.H.D.A."/>
            <person name="Brescovit A.D."/>
            <person name="Santos A.J."/>
        </authorList>
    </citation>
    <scope>NUCLEOTIDE SEQUENCE</scope>
    <source>
        <tissue evidence="2">Shoot tissue taken approximately 20 cm above the soil surface</tissue>
    </source>
</reference>
<sequence length="67" mass="6983">MCWRSGGPWNHHSRSDASSSWACRASRALSASYRRSTRNLLRCSSDSSPAPASSAVSCGRGAAAAAP</sequence>
<feature type="region of interest" description="Disordered" evidence="1">
    <location>
        <begin position="43"/>
        <end position="67"/>
    </location>
</feature>
<accession>A0A0A9B5V2</accession>
<organism evidence="2">
    <name type="scientific">Arundo donax</name>
    <name type="common">Giant reed</name>
    <name type="synonym">Donax arundinaceus</name>
    <dbReference type="NCBI Taxonomy" id="35708"/>
    <lineage>
        <taxon>Eukaryota</taxon>
        <taxon>Viridiplantae</taxon>
        <taxon>Streptophyta</taxon>
        <taxon>Embryophyta</taxon>
        <taxon>Tracheophyta</taxon>
        <taxon>Spermatophyta</taxon>
        <taxon>Magnoliopsida</taxon>
        <taxon>Liliopsida</taxon>
        <taxon>Poales</taxon>
        <taxon>Poaceae</taxon>
        <taxon>PACMAD clade</taxon>
        <taxon>Arundinoideae</taxon>
        <taxon>Arundineae</taxon>
        <taxon>Arundo</taxon>
    </lineage>
</organism>
<feature type="region of interest" description="Disordered" evidence="1">
    <location>
        <begin position="1"/>
        <end position="21"/>
    </location>
</feature>
<proteinExistence type="predicted"/>
<dbReference type="EMBL" id="GBRH01243223">
    <property type="protein sequence ID" value="JAD54672.1"/>
    <property type="molecule type" value="Transcribed_RNA"/>
</dbReference>
<name>A0A0A9B5V2_ARUDO</name>
<evidence type="ECO:0000313" key="2">
    <source>
        <dbReference type="EMBL" id="JAD54672.1"/>
    </source>
</evidence>
<dbReference type="AlphaFoldDB" id="A0A0A9B5V2"/>
<evidence type="ECO:0000256" key="1">
    <source>
        <dbReference type="SAM" id="MobiDB-lite"/>
    </source>
</evidence>
<reference evidence="2" key="2">
    <citation type="journal article" date="2015" name="Data Brief">
        <title>Shoot transcriptome of the giant reed, Arundo donax.</title>
        <authorList>
            <person name="Barrero R.A."/>
            <person name="Guerrero F.D."/>
            <person name="Moolhuijzen P."/>
            <person name="Goolsby J.A."/>
            <person name="Tidwell J."/>
            <person name="Bellgard S.E."/>
            <person name="Bellgard M.I."/>
        </authorList>
    </citation>
    <scope>NUCLEOTIDE SEQUENCE</scope>
    <source>
        <tissue evidence="2">Shoot tissue taken approximately 20 cm above the soil surface</tissue>
    </source>
</reference>
<feature type="compositionally biased region" description="Low complexity" evidence="1">
    <location>
        <begin position="44"/>
        <end position="67"/>
    </location>
</feature>